<keyword evidence="2" id="KW-0547">Nucleotide-binding</keyword>
<dbReference type="CDD" id="cd16442">
    <property type="entry name" value="BPL"/>
    <property type="match status" value="1"/>
</dbReference>
<protein>
    <recommendedName>
        <fullName evidence="4">BPL/LPL catalytic domain-containing protein</fullName>
    </recommendedName>
</protein>
<dbReference type="PANTHER" id="PTHR12835:SF5">
    <property type="entry name" value="BIOTIN--PROTEIN LIGASE"/>
    <property type="match status" value="1"/>
</dbReference>
<dbReference type="EMBL" id="UINC01004785">
    <property type="protein sequence ID" value="SVA16836.1"/>
    <property type="molecule type" value="Genomic_DNA"/>
</dbReference>
<dbReference type="SUPFAM" id="SSF50037">
    <property type="entry name" value="C-terminal domain of transcriptional repressors"/>
    <property type="match status" value="1"/>
</dbReference>
<proteinExistence type="predicted"/>
<dbReference type="Gene3D" id="2.30.30.100">
    <property type="match status" value="1"/>
</dbReference>
<gene>
    <name evidence="5" type="ORF">METZ01_LOCUS69690</name>
</gene>
<dbReference type="InterPro" id="IPR045864">
    <property type="entry name" value="aa-tRNA-synth_II/BPL/LPL"/>
</dbReference>
<dbReference type="PROSITE" id="PS51733">
    <property type="entry name" value="BPL_LPL_CATALYTIC"/>
    <property type="match status" value="1"/>
</dbReference>
<evidence type="ECO:0000259" key="4">
    <source>
        <dbReference type="PROSITE" id="PS51733"/>
    </source>
</evidence>
<keyword evidence="3" id="KW-0067">ATP-binding</keyword>
<dbReference type="Gene3D" id="3.30.930.10">
    <property type="entry name" value="Bira Bifunctional Protein, Domain 2"/>
    <property type="match status" value="1"/>
</dbReference>
<dbReference type="InterPro" id="IPR008988">
    <property type="entry name" value="Transcriptional_repressor_C"/>
</dbReference>
<dbReference type="GO" id="GO:0004077">
    <property type="term" value="F:biotin--[biotin carboxyl-carrier protein] ligase activity"/>
    <property type="evidence" value="ECO:0007669"/>
    <property type="project" value="InterPro"/>
</dbReference>
<accession>A0A381TL70</accession>
<reference evidence="5" key="1">
    <citation type="submission" date="2018-05" db="EMBL/GenBank/DDBJ databases">
        <authorList>
            <person name="Lanie J.A."/>
            <person name="Ng W.-L."/>
            <person name="Kazmierczak K.M."/>
            <person name="Andrzejewski T.M."/>
            <person name="Davidsen T.M."/>
            <person name="Wayne K.J."/>
            <person name="Tettelin H."/>
            <person name="Glass J.I."/>
            <person name="Rusch D."/>
            <person name="Podicherti R."/>
            <person name="Tsui H.-C.T."/>
            <person name="Winkler M.E."/>
        </authorList>
    </citation>
    <scope>NUCLEOTIDE SEQUENCE</scope>
</reference>
<dbReference type="AlphaFoldDB" id="A0A381TL70"/>
<evidence type="ECO:0000313" key="5">
    <source>
        <dbReference type="EMBL" id="SVA16836.1"/>
    </source>
</evidence>
<keyword evidence="1" id="KW-0436">Ligase</keyword>
<organism evidence="5">
    <name type="scientific">marine metagenome</name>
    <dbReference type="NCBI Taxonomy" id="408172"/>
    <lineage>
        <taxon>unclassified sequences</taxon>
        <taxon>metagenomes</taxon>
        <taxon>ecological metagenomes</taxon>
    </lineage>
</organism>
<evidence type="ECO:0000256" key="2">
    <source>
        <dbReference type="ARBA" id="ARBA00022741"/>
    </source>
</evidence>
<dbReference type="Pfam" id="PF03099">
    <property type="entry name" value="BPL_LplA_LipB"/>
    <property type="match status" value="1"/>
</dbReference>
<evidence type="ECO:0000256" key="3">
    <source>
        <dbReference type="ARBA" id="ARBA00022840"/>
    </source>
</evidence>
<dbReference type="SUPFAM" id="SSF55681">
    <property type="entry name" value="Class II aaRS and biotin synthetases"/>
    <property type="match status" value="1"/>
</dbReference>
<dbReference type="InterPro" id="IPR004143">
    <property type="entry name" value="BPL_LPL_catalytic"/>
</dbReference>
<feature type="domain" description="BPL/LPL catalytic" evidence="4">
    <location>
        <begin position="12"/>
        <end position="185"/>
    </location>
</feature>
<sequence>MHKLTQKDVLKGLNQQNLDFHLLKTVNSTNAFAKDTNLNKKYLIVLSEEQTAGKGRWGNTWYSPDCGNIYMSIKFKDNTNQAPLSLLIGLLISEAMDETSGKKIHAGLKWPNDLLIENKKVCGILIESEKVSDEIELIVGIGINYALPQKESWWGDIGKFKKTLPREKLINAILKKIISYKENGYPDWKAQWEKRCMHKNAEIKIISNNQKEEITGIFKGINEEGSMVLQTSDGLKLINSGECSIKGIY</sequence>
<evidence type="ECO:0000256" key="1">
    <source>
        <dbReference type="ARBA" id="ARBA00022598"/>
    </source>
</evidence>
<dbReference type="NCBIfam" id="TIGR00121">
    <property type="entry name" value="birA_ligase"/>
    <property type="match status" value="1"/>
</dbReference>
<dbReference type="GO" id="GO:0005737">
    <property type="term" value="C:cytoplasm"/>
    <property type="evidence" value="ECO:0007669"/>
    <property type="project" value="TreeGrafter"/>
</dbReference>
<dbReference type="PANTHER" id="PTHR12835">
    <property type="entry name" value="BIOTIN PROTEIN LIGASE"/>
    <property type="match status" value="1"/>
</dbReference>
<dbReference type="GO" id="GO:0005524">
    <property type="term" value="F:ATP binding"/>
    <property type="evidence" value="ECO:0007669"/>
    <property type="project" value="UniProtKB-KW"/>
</dbReference>
<dbReference type="InterPro" id="IPR004408">
    <property type="entry name" value="Biotin_CoA_COase_ligase"/>
</dbReference>
<dbReference type="InterPro" id="IPR003142">
    <property type="entry name" value="BPL_C"/>
</dbReference>
<name>A0A381TL70_9ZZZZ</name>
<dbReference type="Pfam" id="PF02237">
    <property type="entry name" value="BPL_C"/>
    <property type="match status" value="1"/>
</dbReference>